<feature type="compositionally biased region" description="Basic residues" evidence="1">
    <location>
        <begin position="256"/>
        <end position="267"/>
    </location>
</feature>
<dbReference type="EMBL" id="SGPK01000467">
    <property type="protein sequence ID" value="THH03333.1"/>
    <property type="molecule type" value="Genomic_DNA"/>
</dbReference>
<name>A0A4V3XBU2_9AGAM</name>
<organism evidence="2 3">
    <name type="scientific">Phellinidium pouzarii</name>
    <dbReference type="NCBI Taxonomy" id="167371"/>
    <lineage>
        <taxon>Eukaryota</taxon>
        <taxon>Fungi</taxon>
        <taxon>Dikarya</taxon>
        <taxon>Basidiomycota</taxon>
        <taxon>Agaricomycotina</taxon>
        <taxon>Agaricomycetes</taxon>
        <taxon>Hymenochaetales</taxon>
        <taxon>Hymenochaetaceae</taxon>
        <taxon>Phellinidium</taxon>
    </lineage>
</organism>
<dbReference type="OrthoDB" id="3268316at2759"/>
<feature type="compositionally biased region" description="Low complexity" evidence="1">
    <location>
        <begin position="139"/>
        <end position="152"/>
    </location>
</feature>
<feature type="compositionally biased region" description="Polar residues" evidence="1">
    <location>
        <begin position="33"/>
        <end position="54"/>
    </location>
</feature>
<accession>A0A4V3XBU2</accession>
<protein>
    <submittedName>
        <fullName evidence="2">Uncharacterized protein</fullName>
    </submittedName>
</protein>
<feature type="region of interest" description="Disordered" evidence="1">
    <location>
        <begin position="77"/>
        <end position="280"/>
    </location>
</feature>
<sequence>MTQCHDYYAIAQEGSFNAQSSHSSPSQGGSALIGQNQASSYGYPNLQQNDTSLLNSDHLPSYTLSYPNGTWYLQPTVSGSSSPRIDSSTLTAPFHSTAPYPQSDRFYANAPGPFSQSQTSTESPSPAIGNGTMSQTNNTHSYTLSTYVSSLTPRDDPGSSFTSNRQSLEEGPSDLDLQSYSSPSLQYMSQSISPQSVYSDLPEERPRQRRRTAMSTSSESVLSESEDASESSLSQVSSKVKSIWSSQRTRVTKASSSRKSRGKHPLRQNRLPKTNESSSFSTFMVAPSPAALEPSGATYISTVDFSTNSDASRQAFDHGPTDLPPRAYIGGPDATSPWKPRKNLGTIPGSALDYLPVVESRMARLERALDAYVQYRGEKAMQNSVLPGMGVEDSDFDDPMT</sequence>
<feature type="compositionally biased region" description="Low complexity" evidence="1">
    <location>
        <begin position="230"/>
        <end position="242"/>
    </location>
</feature>
<feature type="compositionally biased region" description="Polar residues" evidence="1">
    <location>
        <begin position="271"/>
        <end position="280"/>
    </location>
</feature>
<evidence type="ECO:0000313" key="2">
    <source>
        <dbReference type="EMBL" id="THH03333.1"/>
    </source>
</evidence>
<feature type="compositionally biased region" description="Polar residues" evidence="1">
    <location>
        <begin position="176"/>
        <end position="198"/>
    </location>
</feature>
<reference evidence="2 3" key="1">
    <citation type="submission" date="2019-02" db="EMBL/GenBank/DDBJ databases">
        <title>Genome sequencing of the rare red list fungi Phellinidium pouzarii.</title>
        <authorList>
            <person name="Buettner E."/>
            <person name="Kellner H."/>
        </authorList>
    </citation>
    <scope>NUCLEOTIDE SEQUENCE [LARGE SCALE GENOMIC DNA]</scope>
    <source>
        <strain evidence="2 3">DSM 108285</strain>
    </source>
</reference>
<proteinExistence type="predicted"/>
<evidence type="ECO:0000256" key="1">
    <source>
        <dbReference type="SAM" id="MobiDB-lite"/>
    </source>
</evidence>
<gene>
    <name evidence="2" type="ORF">EW145_g6346</name>
</gene>
<feature type="compositionally biased region" description="Polar residues" evidence="1">
    <location>
        <begin position="243"/>
        <end position="255"/>
    </location>
</feature>
<comment type="caution">
    <text evidence="2">The sequence shown here is derived from an EMBL/GenBank/DDBJ whole genome shotgun (WGS) entry which is preliminary data.</text>
</comment>
<dbReference type="AlphaFoldDB" id="A0A4V3XBU2"/>
<feature type="region of interest" description="Disordered" evidence="1">
    <location>
        <begin position="17"/>
        <end position="54"/>
    </location>
</feature>
<feature type="compositionally biased region" description="Low complexity" evidence="1">
    <location>
        <begin position="19"/>
        <end position="30"/>
    </location>
</feature>
<keyword evidence="3" id="KW-1185">Reference proteome</keyword>
<evidence type="ECO:0000313" key="3">
    <source>
        <dbReference type="Proteomes" id="UP000308199"/>
    </source>
</evidence>
<dbReference type="Proteomes" id="UP000308199">
    <property type="component" value="Unassembled WGS sequence"/>
</dbReference>
<feature type="compositionally biased region" description="Low complexity" evidence="1">
    <location>
        <begin position="115"/>
        <end position="126"/>
    </location>
</feature>
<feature type="compositionally biased region" description="Polar residues" evidence="1">
    <location>
        <begin position="77"/>
        <end position="91"/>
    </location>
</feature>